<dbReference type="InterPro" id="IPR003607">
    <property type="entry name" value="HD/PDEase_dom"/>
</dbReference>
<sequence length="200" mass="22838">MPTINQQPINLSLMPFNSIEEIKVLMNSFGDTQYYGSPVSQLEHALQSAMLAQEAGENAKLITASLLHDLGHLVLYSNQIRNEIKTNQDYQHQELIATLLVNLFDEEVIEPIRLHVDAKRYLCAVNPLYEEQLSPDSIHSLELQGGRFNEEEVEAFRSNVHFEDAVKLRLWDDEAKTPNTITPSLDYFLSIAESIKKIRN</sequence>
<dbReference type="Proteomes" id="UP000242642">
    <property type="component" value="Unassembled WGS sequence"/>
</dbReference>
<proteinExistence type="predicted"/>
<dbReference type="InterPro" id="IPR052567">
    <property type="entry name" value="OP_Dioxygenase"/>
</dbReference>
<evidence type="ECO:0000259" key="1">
    <source>
        <dbReference type="Pfam" id="PF01966"/>
    </source>
</evidence>
<protein>
    <submittedName>
        <fullName evidence="2">Phosphonate degradation operons associated HDIG domain protein</fullName>
    </submittedName>
</protein>
<name>A0A1H9YFH0_9GAMM</name>
<dbReference type="STRING" id="1123402.SAMN02583745_00232"/>
<evidence type="ECO:0000313" key="3">
    <source>
        <dbReference type="Proteomes" id="UP000242642"/>
    </source>
</evidence>
<gene>
    <name evidence="2" type="ORF">SAMN02583745_00232</name>
</gene>
<dbReference type="AlphaFoldDB" id="A0A1H9YFH0"/>
<keyword evidence="3" id="KW-1185">Reference proteome</keyword>
<dbReference type="EMBL" id="FOHV01000001">
    <property type="protein sequence ID" value="SES67654.1"/>
    <property type="molecule type" value="Genomic_DNA"/>
</dbReference>
<dbReference type="PANTHER" id="PTHR40202">
    <property type="match status" value="1"/>
</dbReference>
<organism evidence="2 3">
    <name type="scientific">Thorsellia anophelis DSM 18579</name>
    <dbReference type="NCBI Taxonomy" id="1123402"/>
    <lineage>
        <taxon>Bacteria</taxon>
        <taxon>Pseudomonadati</taxon>
        <taxon>Pseudomonadota</taxon>
        <taxon>Gammaproteobacteria</taxon>
        <taxon>Enterobacterales</taxon>
        <taxon>Thorselliaceae</taxon>
        <taxon>Thorsellia</taxon>
    </lineage>
</organism>
<reference evidence="3" key="1">
    <citation type="submission" date="2016-10" db="EMBL/GenBank/DDBJ databases">
        <authorList>
            <person name="Varghese N."/>
            <person name="Submissions S."/>
        </authorList>
    </citation>
    <scope>NUCLEOTIDE SEQUENCE [LARGE SCALE GENOMIC DNA]</scope>
    <source>
        <strain evidence="3">DSM 18579</strain>
    </source>
</reference>
<evidence type="ECO:0000313" key="2">
    <source>
        <dbReference type="EMBL" id="SES67654.1"/>
    </source>
</evidence>
<dbReference type="Pfam" id="PF01966">
    <property type="entry name" value="HD"/>
    <property type="match status" value="1"/>
</dbReference>
<dbReference type="PANTHER" id="PTHR40202:SF1">
    <property type="entry name" value="HD DOMAIN-CONTAINING PROTEIN"/>
    <property type="match status" value="1"/>
</dbReference>
<dbReference type="CDD" id="cd00077">
    <property type="entry name" value="HDc"/>
    <property type="match status" value="1"/>
</dbReference>
<dbReference type="RefSeq" id="WP_218139435.1">
    <property type="nucleotide sequence ID" value="NZ_FOHV01000001.1"/>
</dbReference>
<dbReference type="Gene3D" id="1.10.3210.10">
    <property type="entry name" value="Hypothetical protein af1432"/>
    <property type="match status" value="1"/>
</dbReference>
<dbReference type="SUPFAM" id="SSF109604">
    <property type="entry name" value="HD-domain/PDEase-like"/>
    <property type="match status" value="1"/>
</dbReference>
<feature type="domain" description="HD" evidence="1">
    <location>
        <begin position="42"/>
        <end position="134"/>
    </location>
</feature>
<dbReference type="InterPro" id="IPR006674">
    <property type="entry name" value="HD_domain"/>
</dbReference>
<accession>A0A1H9YFH0</accession>